<keyword evidence="2 5" id="KW-0479">Metal-binding</keyword>
<comment type="subcellular location">
    <subcellularLocation>
        <location evidence="1">Nucleus</location>
    </subcellularLocation>
</comment>
<dbReference type="GO" id="GO:0005634">
    <property type="term" value="C:nucleus"/>
    <property type="evidence" value="ECO:0007669"/>
    <property type="project" value="UniProtKB-SubCell"/>
</dbReference>
<dbReference type="Pfam" id="PF00412">
    <property type="entry name" value="LIM"/>
    <property type="match status" value="1"/>
</dbReference>
<organism evidence="9">
    <name type="scientific">Gongylonema pulchrum</name>
    <dbReference type="NCBI Taxonomy" id="637853"/>
    <lineage>
        <taxon>Eukaryota</taxon>
        <taxon>Metazoa</taxon>
        <taxon>Ecdysozoa</taxon>
        <taxon>Nematoda</taxon>
        <taxon>Chromadorea</taxon>
        <taxon>Rhabditida</taxon>
        <taxon>Spirurina</taxon>
        <taxon>Spiruromorpha</taxon>
        <taxon>Spiruroidea</taxon>
        <taxon>Gongylonematidae</taxon>
        <taxon>Gongylonema</taxon>
    </lineage>
</organism>
<dbReference type="PROSITE" id="PS00478">
    <property type="entry name" value="LIM_DOMAIN_1"/>
    <property type="match status" value="1"/>
</dbReference>
<proteinExistence type="predicted"/>
<dbReference type="InterPro" id="IPR047169">
    <property type="entry name" value="ISL1/2-like"/>
</dbReference>
<dbReference type="Proteomes" id="UP000271098">
    <property type="component" value="Unassembled WGS sequence"/>
</dbReference>
<dbReference type="PROSITE" id="PS50023">
    <property type="entry name" value="LIM_DOMAIN_2"/>
    <property type="match status" value="1"/>
</dbReference>
<keyword evidence="8" id="KW-1185">Reference proteome</keyword>
<name>A0A183D4Q0_9BILA</name>
<accession>A0A183D4Q0</accession>
<evidence type="ECO:0000256" key="2">
    <source>
        <dbReference type="ARBA" id="ARBA00022723"/>
    </source>
</evidence>
<feature type="domain" description="LIM zinc-binding" evidence="6">
    <location>
        <begin position="21"/>
        <end position="84"/>
    </location>
</feature>
<dbReference type="SMART" id="SM00132">
    <property type="entry name" value="LIM"/>
    <property type="match status" value="1"/>
</dbReference>
<dbReference type="Gene3D" id="2.10.110.10">
    <property type="entry name" value="Cysteine Rich Protein"/>
    <property type="match status" value="1"/>
</dbReference>
<dbReference type="WBParaSite" id="GPUH_0000369801-mRNA-1">
    <property type="protein sequence ID" value="GPUH_0000369801-mRNA-1"/>
    <property type="gene ID" value="GPUH_0000369801"/>
</dbReference>
<evidence type="ECO:0000256" key="3">
    <source>
        <dbReference type="ARBA" id="ARBA00022833"/>
    </source>
</evidence>
<dbReference type="GO" id="GO:0046872">
    <property type="term" value="F:metal ion binding"/>
    <property type="evidence" value="ECO:0007669"/>
    <property type="project" value="UniProtKB-KW"/>
</dbReference>
<reference evidence="9" key="1">
    <citation type="submission" date="2016-06" db="UniProtKB">
        <authorList>
            <consortium name="WormBaseParasite"/>
        </authorList>
    </citation>
    <scope>IDENTIFICATION</scope>
</reference>
<gene>
    <name evidence="7" type="ORF">GPUH_LOCUS3690</name>
</gene>
<evidence type="ECO:0000259" key="6">
    <source>
        <dbReference type="PROSITE" id="PS50023"/>
    </source>
</evidence>
<evidence type="ECO:0000313" key="7">
    <source>
        <dbReference type="EMBL" id="VDK40561.1"/>
    </source>
</evidence>
<evidence type="ECO:0000256" key="5">
    <source>
        <dbReference type="PROSITE-ProRule" id="PRU00125"/>
    </source>
</evidence>
<dbReference type="PANTHER" id="PTHR24204">
    <property type="entry name" value="INSULIN GENE ENHANCER PROTEIN"/>
    <property type="match status" value="1"/>
</dbReference>
<sequence>MCFHPCSVFIFAPDFRITDAKKCVRCKGYISRRDMAMKIRSLNYHAACFSCSSCDKKLVPGEEFVMRENDVLCRHDCDSNNIEQPSSVRTDIYGRDEDDGWDGSTLTSLDNQMSNTPPLSLRSPKSDEVYLFYAVYRTYAKLNCRTAN</sequence>
<dbReference type="OrthoDB" id="125004at2759"/>
<keyword evidence="3 5" id="KW-0862">Zinc</keyword>
<dbReference type="GO" id="GO:0045944">
    <property type="term" value="P:positive regulation of transcription by RNA polymerase II"/>
    <property type="evidence" value="ECO:0007669"/>
    <property type="project" value="InterPro"/>
</dbReference>
<dbReference type="InterPro" id="IPR001781">
    <property type="entry name" value="Znf_LIM"/>
</dbReference>
<dbReference type="GO" id="GO:0000981">
    <property type="term" value="F:DNA-binding transcription factor activity, RNA polymerase II-specific"/>
    <property type="evidence" value="ECO:0007669"/>
    <property type="project" value="InterPro"/>
</dbReference>
<dbReference type="GO" id="GO:0007409">
    <property type="term" value="P:axonogenesis"/>
    <property type="evidence" value="ECO:0007669"/>
    <property type="project" value="TreeGrafter"/>
</dbReference>
<protein>
    <submittedName>
        <fullName evidence="9">LIM zinc-binding domain-containing protein</fullName>
    </submittedName>
</protein>
<dbReference type="AlphaFoldDB" id="A0A183D4Q0"/>
<dbReference type="PANTHER" id="PTHR24204:SF8">
    <property type="entry name" value="TAILUP, ISOFORM A"/>
    <property type="match status" value="1"/>
</dbReference>
<dbReference type="EMBL" id="UYRT01006449">
    <property type="protein sequence ID" value="VDK40561.1"/>
    <property type="molecule type" value="Genomic_DNA"/>
</dbReference>
<dbReference type="GO" id="GO:0048665">
    <property type="term" value="P:neuron fate specification"/>
    <property type="evidence" value="ECO:0007669"/>
    <property type="project" value="InterPro"/>
</dbReference>
<keyword evidence="4 5" id="KW-0440">LIM domain</keyword>
<evidence type="ECO:0000256" key="1">
    <source>
        <dbReference type="ARBA" id="ARBA00004123"/>
    </source>
</evidence>
<reference evidence="7 8" key="2">
    <citation type="submission" date="2018-11" db="EMBL/GenBank/DDBJ databases">
        <authorList>
            <consortium name="Pathogen Informatics"/>
        </authorList>
    </citation>
    <scope>NUCLEOTIDE SEQUENCE [LARGE SCALE GENOMIC DNA]</scope>
</reference>
<evidence type="ECO:0000313" key="9">
    <source>
        <dbReference type="WBParaSite" id="GPUH_0000369801-mRNA-1"/>
    </source>
</evidence>
<evidence type="ECO:0000256" key="4">
    <source>
        <dbReference type="ARBA" id="ARBA00023038"/>
    </source>
</evidence>
<evidence type="ECO:0000313" key="8">
    <source>
        <dbReference type="Proteomes" id="UP000271098"/>
    </source>
</evidence>